<name>A0A2I2L657_9VIRU</name>
<evidence type="ECO:0000313" key="2">
    <source>
        <dbReference type="Proteomes" id="UP000236316"/>
    </source>
</evidence>
<dbReference type="KEGG" id="vg:35381799"/>
<proteinExistence type="predicted"/>
<dbReference type="Proteomes" id="UP000236316">
    <property type="component" value="Segment"/>
</dbReference>
<evidence type="ECO:0000313" key="1">
    <source>
        <dbReference type="EMBL" id="SNW63035.1"/>
    </source>
</evidence>
<reference evidence="1" key="1">
    <citation type="submission" date="2017-08" db="EMBL/GenBank/DDBJ databases">
        <authorList>
            <consortium name="Urmite Genomes"/>
        </authorList>
    </citation>
    <scope>NUCLEOTIDE SEQUENCE [LARGE SCALE GENOMIC DNA]</scope>
    <source>
        <strain evidence="1">IHUMI-LCC2</strain>
    </source>
</reference>
<accession>A0A2I2L657</accession>
<keyword evidence="2" id="KW-1185">Reference proteome</keyword>
<gene>
    <name evidence="1" type="ORF">ORPV_1131</name>
</gene>
<protein>
    <submittedName>
        <fullName evidence="1">Uncharacterized protein</fullName>
    </submittedName>
</protein>
<organism evidence="1">
    <name type="scientific">Orpheovirus IHUMI-LCC2</name>
    <dbReference type="NCBI Taxonomy" id="2023057"/>
    <lineage>
        <taxon>Viruses</taxon>
        <taxon>Varidnaviria</taxon>
        <taxon>Bamfordvirae</taxon>
        <taxon>Nucleocytoviricota</taxon>
        <taxon>Megaviricetes</taxon>
        <taxon>Pimascovirales</taxon>
        <taxon>Ocovirineae</taxon>
        <taxon>Orpheoviridae</taxon>
        <taxon>Alphaorpheovirus</taxon>
        <taxon>Alphaorpheovirus massiliense</taxon>
    </lineage>
</organism>
<sequence>MSCSSLYVSQDVRSIQSLTPQNLNSSIDDILRSIIPTIVNIEKDINDDIFINDYAIYANIENNMIHLYFHICSKIDYDDDTIINLLKDSGLNLKNASNIKNYFKIDIDNIEDAKKVLVKRLIPYVYPKNTDIRRMERNNISEKLQYIKVFVTAHTTIHITKLDEKYRIDNMKADKAEEILDECLKVEKETVGRIEEYLSDNFLVNLQIDINGSIISFNSIGYYKDVHLYIPIISMINIPLSIFDDIQTHINYNITYMRSSSKDDIKDPIMLHDDEYFIMQDIAENVNVIVLEEDDLPLSSVNKDYKLSELD</sequence>
<dbReference type="RefSeq" id="YP_009449337.1">
    <property type="nucleotide sequence ID" value="NC_036594.1"/>
</dbReference>
<dbReference type="GeneID" id="35381799"/>
<dbReference type="EMBL" id="LT906555">
    <property type="protein sequence ID" value="SNW63035.1"/>
    <property type="molecule type" value="Genomic_DNA"/>
</dbReference>